<name>A0A8T0FB39_ARGBR</name>
<feature type="compositionally biased region" description="Polar residues" evidence="1">
    <location>
        <begin position="141"/>
        <end position="167"/>
    </location>
</feature>
<dbReference type="Proteomes" id="UP000807504">
    <property type="component" value="Unassembled WGS sequence"/>
</dbReference>
<evidence type="ECO:0000256" key="1">
    <source>
        <dbReference type="SAM" id="MobiDB-lite"/>
    </source>
</evidence>
<feature type="region of interest" description="Disordered" evidence="1">
    <location>
        <begin position="141"/>
        <end position="173"/>
    </location>
</feature>
<evidence type="ECO:0000313" key="2">
    <source>
        <dbReference type="EMBL" id="KAF8787572.1"/>
    </source>
</evidence>
<reference evidence="2" key="2">
    <citation type="submission" date="2020-06" db="EMBL/GenBank/DDBJ databases">
        <authorList>
            <person name="Sheffer M."/>
        </authorList>
    </citation>
    <scope>NUCLEOTIDE SEQUENCE</scope>
</reference>
<organism evidence="2 3">
    <name type="scientific">Argiope bruennichi</name>
    <name type="common">Wasp spider</name>
    <name type="synonym">Aranea bruennichi</name>
    <dbReference type="NCBI Taxonomy" id="94029"/>
    <lineage>
        <taxon>Eukaryota</taxon>
        <taxon>Metazoa</taxon>
        <taxon>Ecdysozoa</taxon>
        <taxon>Arthropoda</taxon>
        <taxon>Chelicerata</taxon>
        <taxon>Arachnida</taxon>
        <taxon>Araneae</taxon>
        <taxon>Araneomorphae</taxon>
        <taxon>Entelegynae</taxon>
        <taxon>Araneoidea</taxon>
        <taxon>Araneidae</taxon>
        <taxon>Argiope</taxon>
    </lineage>
</organism>
<dbReference type="AlphaFoldDB" id="A0A8T0FB39"/>
<sequence length="197" mass="22308">MRPGSFVLYIDNAGGGFHQLVRQEAHDCNLITVFGPLKHELYVNHNFNTKRFGYTPCLETKVTVHIWRKTSRNMNIELELNDPSTYSAFPASHNVNVQVQRPATVNSRSNYSNQRGYYNRPNASSQSVYAHGERVINSQSYLPEAGTNRNFNTRSTGSQPWSTTSTWPEAGRNQDADRLVENEDEQENDCGTCCVIS</sequence>
<protein>
    <submittedName>
        <fullName evidence="2">Uncharacterized protein</fullName>
    </submittedName>
</protein>
<dbReference type="EMBL" id="JABXBU010000015">
    <property type="protein sequence ID" value="KAF8787572.1"/>
    <property type="molecule type" value="Genomic_DNA"/>
</dbReference>
<comment type="caution">
    <text evidence="2">The sequence shown here is derived from an EMBL/GenBank/DDBJ whole genome shotgun (WGS) entry which is preliminary data.</text>
</comment>
<gene>
    <name evidence="2" type="ORF">HNY73_009154</name>
</gene>
<evidence type="ECO:0000313" key="3">
    <source>
        <dbReference type="Proteomes" id="UP000807504"/>
    </source>
</evidence>
<proteinExistence type="predicted"/>
<reference evidence="2" key="1">
    <citation type="journal article" date="2020" name="bioRxiv">
        <title>Chromosome-level reference genome of the European wasp spider Argiope bruennichi: a resource for studies on range expansion and evolutionary adaptation.</title>
        <authorList>
            <person name="Sheffer M.M."/>
            <person name="Hoppe A."/>
            <person name="Krehenwinkel H."/>
            <person name="Uhl G."/>
            <person name="Kuss A.W."/>
            <person name="Jensen L."/>
            <person name="Jensen C."/>
            <person name="Gillespie R.G."/>
            <person name="Hoff K.J."/>
            <person name="Prost S."/>
        </authorList>
    </citation>
    <scope>NUCLEOTIDE SEQUENCE</scope>
</reference>
<accession>A0A8T0FB39</accession>
<keyword evidence="3" id="KW-1185">Reference proteome</keyword>